<dbReference type="Gene3D" id="1.20.1530.20">
    <property type="match status" value="1"/>
</dbReference>
<feature type="transmembrane region" description="Helical" evidence="10">
    <location>
        <begin position="6"/>
        <end position="23"/>
    </location>
</feature>
<dbReference type="GO" id="GO:0006813">
    <property type="term" value="P:potassium ion transport"/>
    <property type="evidence" value="ECO:0007669"/>
    <property type="project" value="InterPro"/>
</dbReference>
<keyword evidence="6 10" id="KW-1133">Transmembrane helix</keyword>
<feature type="transmembrane region" description="Helical" evidence="10">
    <location>
        <begin position="266"/>
        <end position="284"/>
    </location>
</feature>
<dbReference type="NCBIfam" id="NF003715">
    <property type="entry name" value="PRK05326.1-2"/>
    <property type="match status" value="1"/>
</dbReference>
<dbReference type="NCBIfam" id="NF003716">
    <property type="entry name" value="PRK05326.1-3"/>
    <property type="match status" value="1"/>
</dbReference>
<sequence length="493" mass="53461">MLDHPILLIAVLLIAGVVMTRFASGIGVPSLVLFIIIGMLLNQIIYYDNVQLTQTIGMIALTIILFEGGLQTKISNITKVAAPALLLATVGVLLTSFTLGIFAYFILDMELMTAFLLGAIVGSTDAAAVFAAFGSKSIKDKLASTLETESGTNDPMAVFLTVTIISVIQMPGETNVLILILTFFWQMGAGLAAGLLIGMAGIYAINKVSLESSGLYPVLSLGFAMFAFGITELAGASGLLAVYVMAVFMGNRSLTYKYSILRFSEGLAWTMQIVMFMMLGLLAFPEESLNYAFEGILMALILMFIARPAGVFLTLLASRFNFKEKLFLSWAGLRGSVPIVLATYPLVDDIENGYMIFNIVFFIVMFSALLQGSTITPAARWLGFEKDGGAMPESMELLTLGESRKDIYGIRLPEGSAHSGTAPEDLDLSANIQLIGVLRNDELITPGQGASLQADDFIYVIMPRRLRGETEEYLGRTAEQETDRHPRQNTENT</sequence>
<feature type="transmembrane region" description="Helical" evidence="10">
    <location>
        <begin position="178"/>
        <end position="202"/>
    </location>
</feature>
<dbReference type="InterPro" id="IPR036721">
    <property type="entry name" value="RCK_C_sf"/>
</dbReference>
<dbReference type="Proteomes" id="UP000034287">
    <property type="component" value="Unassembled WGS sequence"/>
</dbReference>
<dbReference type="STRING" id="1432562.WN59_05855"/>
<feature type="transmembrane region" description="Helical" evidence="10">
    <location>
        <begin position="296"/>
        <end position="315"/>
    </location>
</feature>
<keyword evidence="8 10" id="KW-0472">Membrane</keyword>
<keyword evidence="2" id="KW-0813">Transport</keyword>
<dbReference type="SUPFAM" id="SSF116726">
    <property type="entry name" value="TrkA C-terminal domain-like"/>
    <property type="match status" value="1"/>
</dbReference>
<keyword evidence="7" id="KW-0406">Ion transport</keyword>
<evidence type="ECO:0000256" key="7">
    <source>
        <dbReference type="ARBA" id="ARBA00023065"/>
    </source>
</evidence>
<feature type="region of interest" description="Disordered" evidence="9">
    <location>
        <begin position="471"/>
        <end position="493"/>
    </location>
</feature>
<evidence type="ECO:0000256" key="8">
    <source>
        <dbReference type="ARBA" id="ARBA00023136"/>
    </source>
</evidence>
<evidence type="ECO:0000256" key="3">
    <source>
        <dbReference type="ARBA" id="ARBA00022449"/>
    </source>
</evidence>
<reference evidence="12 13" key="1">
    <citation type="submission" date="2015-04" db="EMBL/GenBank/DDBJ databases">
        <title>Taxonomic description and genome sequence of Salinicoccus sediminis sp. nov., a novel hyper halotolerant bacterium isolated from marine sediment.</title>
        <authorList>
            <person name="Mathan Kumar R."/>
            <person name="Kaur G."/>
            <person name="Kumar N."/>
            <person name="Kumar A."/>
            <person name="Singh N.K."/>
            <person name="Kaur N."/>
            <person name="Mayilraj S."/>
        </authorList>
    </citation>
    <scope>NUCLEOTIDE SEQUENCE [LARGE SCALE GENOMIC DNA]</scope>
    <source>
        <strain evidence="12 13">SV-16</strain>
    </source>
</reference>
<dbReference type="PATRIC" id="fig|1432562.3.peg.1167"/>
<comment type="caution">
    <text evidence="12">The sequence shown here is derived from an EMBL/GenBank/DDBJ whole genome shotgun (WGS) entry which is preliminary data.</text>
</comment>
<dbReference type="AlphaFoldDB" id="A0A0M2SRH2"/>
<organism evidence="12 13">
    <name type="scientific">Salinicoccus sediminis</name>
    <dbReference type="NCBI Taxonomy" id="1432562"/>
    <lineage>
        <taxon>Bacteria</taxon>
        <taxon>Bacillati</taxon>
        <taxon>Bacillota</taxon>
        <taxon>Bacilli</taxon>
        <taxon>Bacillales</taxon>
        <taxon>Staphylococcaceae</taxon>
        <taxon>Salinicoccus</taxon>
    </lineage>
</organism>
<dbReference type="InterPro" id="IPR038770">
    <property type="entry name" value="Na+/solute_symporter_sf"/>
</dbReference>
<dbReference type="GO" id="GO:0005886">
    <property type="term" value="C:plasma membrane"/>
    <property type="evidence" value="ECO:0007669"/>
    <property type="project" value="UniProtKB-SubCell"/>
</dbReference>
<gene>
    <name evidence="12" type="ORF">WN59_05855</name>
</gene>
<evidence type="ECO:0000313" key="13">
    <source>
        <dbReference type="Proteomes" id="UP000034287"/>
    </source>
</evidence>
<evidence type="ECO:0000256" key="9">
    <source>
        <dbReference type="SAM" id="MobiDB-lite"/>
    </source>
</evidence>
<keyword evidence="4" id="KW-1003">Cell membrane</keyword>
<keyword evidence="5 10" id="KW-0812">Transmembrane</keyword>
<feature type="transmembrane region" description="Helical" evidence="10">
    <location>
        <begin position="353"/>
        <end position="370"/>
    </location>
</feature>
<feature type="transmembrane region" description="Helical" evidence="10">
    <location>
        <begin position="82"/>
        <end position="107"/>
    </location>
</feature>
<evidence type="ECO:0000256" key="6">
    <source>
        <dbReference type="ARBA" id="ARBA00022989"/>
    </source>
</evidence>
<dbReference type="Pfam" id="PF00999">
    <property type="entry name" value="Na_H_Exchanger"/>
    <property type="match status" value="1"/>
</dbReference>
<dbReference type="Gene3D" id="3.30.70.1450">
    <property type="entry name" value="Regulator of K+ conductance, C-terminal domain"/>
    <property type="match status" value="1"/>
</dbReference>
<dbReference type="PROSITE" id="PS51202">
    <property type="entry name" value="RCK_C"/>
    <property type="match status" value="1"/>
</dbReference>
<dbReference type="PANTHER" id="PTHR32507">
    <property type="entry name" value="NA(+)/H(+) ANTIPORTER 1"/>
    <property type="match status" value="1"/>
</dbReference>
<dbReference type="EMBL" id="LAYZ01000002">
    <property type="protein sequence ID" value="KKK35240.1"/>
    <property type="molecule type" value="Genomic_DNA"/>
</dbReference>
<evidence type="ECO:0000313" key="12">
    <source>
        <dbReference type="EMBL" id="KKK35240.1"/>
    </source>
</evidence>
<protein>
    <submittedName>
        <fullName evidence="12">Potassium transporter</fullName>
    </submittedName>
</protein>
<feature type="transmembrane region" description="Helical" evidence="10">
    <location>
        <begin position="113"/>
        <end position="134"/>
    </location>
</feature>
<dbReference type="InterPro" id="IPR006153">
    <property type="entry name" value="Cation/H_exchanger_TM"/>
</dbReference>
<name>A0A0M2SRH2_9STAP</name>
<comment type="subcellular location">
    <subcellularLocation>
        <location evidence="1">Cell membrane</location>
        <topology evidence="1">Multi-pass membrane protein</topology>
    </subcellularLocation>
</comment>
<dbReference type="PANTHER" id="PTHR32507:SF7">
    <property type="entry name" value="K(+)_H(+) ANTIPORTER NHAP2"/>
    <property type="match status" value="1"/>
</dbReference>
<accession>A0A0M2SRH2</accession>
<feature type="transmembrane region" description="Helical" evidence="10">
    <location>
        <begin position="327"/>
        <end position="347"/>
    </location>
</feature>
<feature type="transmembrane region" description="Helical" evidence="10">
    <location>
        <begin position="52"/>
        <end position="70"/>
    </location>
</feature>
<dbReference type="GO" id="GO:0008324">
    <property type="term" value="F:monoatomic cation transmembrane transporter activity"/>
    <property type="evidence" value="ECO:0007669"/>
    <property type="project" value="InterPro"/>
</dbReference>
<dbReference type="GO" id="GO:1902600">
    <property type="term" value="P:proton transmembrane transport"/>
    <property type="evidence" value="ECO:0007669"/>
    <property type="project" value="InterPro"/>
</dbReference>
<evidence type="ECO:0000259" key="11">
    <source>
        <dbReference type="PROSITE" id="PS51202"/>
    </source>
</evidence>
<evidence type="ECO:0000256" key="1">
    <source>
        <dbReference type="ARBA" id="ARBA00004651"/>
    </source>
</evidence>
<feature type="domain" description="RCK C-terminal" evidence="11">
    <location>
        <begin position="395"/>
        <end position="477"/>
    </location>
</feature>
<dbReference type="InterPro" id="IPR006037">
    <property type="entry name" value="RCK_C"/>
</dbReference>
<keyword evidence="3" id="KW-0050">Antiport</keyword>
<evidence type="ECO:0000256" key="4">
    <source>
        <dbReference type="ARBA" id="ARBA00022475"/>
    </source>
</evidence>
<evidence type="ECO:0000256" key="2">
    <source>
        <dbReference type="ARBA" id="ARBA00022448"/>
    </source>
</evidence>
<evidence type="ECO:0000256" key="5">
    <source>
        <dbReference type="ARBA" id="ARBA00022692"/>
    </source>
</evidence>
<evidence type="ECO:0000256" key="10">
    <source>
        <dbReference type="SAM" id="Phobius"/>
    </source>
</evidence>
<keyword evidence="13" id="KW-1185">Reference proteome</keyword>
<proteinExistence type="predicted"/>
<dbReference type="GO" id="GO:0015297">
    <property type="term" value="F:antiporter activity"/>
    <property type="evidence" value="ECO:0007669"/>
    <property type="project" value="UniProtKB-KW"/>
</dbReference>